<name>A0A822DHJ4_9BILA</name>
<dbReference type="AlphaFoldDB" id="A0A822DHJ4"/>
<organism evidence="2 3">
    <name type="scientific">Rotaria socialis</name>
    <dbReference type="NCBI Taxonomy" id="392032"/>
    <lineage>
        <taxon>Eukaryota</taxon>
        <taxon>Metazoa</taxon>
        <taxon>Spiralia</taxon>
        <taxon>Gnathifera</taxon>
        <taxon>Rotifera</taxon>
        <taxon>Eurotatoria</taxon>
        <taxon>Bdelloidea</taxon>
        <taxon>Philodinida</taxon>
        <taxon>Philodinidae</taxon>
        <taxon>Rotaria</taxon>
    </lineage>
</organism>
<sequence length="63" mass="7403">GPGAKRDTGRYKIRSVDEENIKRAKKYGLEQSVKYVLVKQQQQQQRVQLDNIKKQQALLLMCR</sequence>
<dbReference type="EMBL" id="CAJOBR010061950">
    <property type="protein sequence ID" value="CAF5074410.1"/>
    <property type="molecule type" value="Genomic_DNA"/>
</dbReference>
<gene>
    <name evidence="1" type="ORF">QYT958_LOCUS43469</name>
    <name evidence="2" type="ORF">QYT958_LOCUS43490</name>
</gene>
<dbReference type="Proteomes" id="UP000663848">
    <property type="component" value="Unassembled WGS sequence"/>
</dbReference>
<evidence type="ECO:0000313" key="3">
    <source>
        <dbReference type="Proteomes" id="UP000663848"/>
    </source>
</evidence>
<reference evidence="2" key="1">
    <citation type="submission" date="2021-02" db="EMBL/GenBank/DDBJ databases">
        <authorList>
            <person name="Nowell W R."/>
        </authorList>
    </citation>
    <scope>NUCLEOTIDE SEQUENCE</scope>
</reference>
<accession>A0A822DHJ4</accession>
<evidence type="ECO:0000313" key="1">
    <source>
        <dbReference type="EMBL" id="CAF5074101.1"/>
    </source>
</evidence>
<evidence type="ECO:0000313" key="2">
    <source>
        <dbReference type="EMBL" id="CAF5074410.1"/>
    </source>
</evidence>
<dbReference type="EMBL" id="CAJOBR010061801">
    <property type="protein sequence ID" value="CAF5074101.1"/>
    <property type="molecule type" value="Genomic_DNA"/>
</dbReference>
<feature type="non-terminal residue" evidence="2">
    <location>
        <position position="1"/>
    </location>
</feature>
<comment type="caution">
    <text evidence="2">The sequence shown here is derived from an EMBL/GenBank/DDBJ whole genome shotgun (WGS) entry which is preliminary data.</text>
</comment>
<proteinExistence type="predicted"/>
<protein>
    <submittedName>
        <fullName evidence="2">Uncharacterized protein</fullName>
    </submittedName>
</protein>